<proteinExistence type="predicted"/>
<name>A0A3R9NU40_9BACT</name>
<gene>
    <name evidence="1" type="ORF">EDE15_0077</name>
</gene>
<keyword evidence="2" id="KW-1185">Reference proteome</keyword>
<evidence type="ECO:0000313" key="2">
    <source>
        <dbReference type="Proteomes" id="UP000269669"/>
    </source>
</evidence>
<reference evidence="1 2" key="1">
    <citation type="submission" date="2018-12" db="EMBL/GenBank/DDBJ databases">
        <title>Sequencing of bacterial isolates from soil warming experiment in Harvard Forest, Massachusetts, USA.</title>
        <authorList>
            <person name="Deangelis K."/>
        </authorList>
    </citation>
    <scope>NUCLEOTIDE SEQUENCE [LARGE SCALE GENOMIC DNA]</scope>
    <source>
        <strain evidence="1 2">EB153</strain>
    </source>
</reference>
<dbReference type="AlphaFoldDB" id="A0A3R9NU40"/>
<dbReference type="EMBL" id="RSDW01000001">
    <property type="protein sequence ID" value="RSL14624.1"/>
    <property type="molecule type" value="Genomic_DNA"/>
</dbReference>
<accession>A0A3R9NU40</accession>
<evidence type="ECO:0000313" key="1">
    <source>
        <dbReference type="EMBL" id="RSL14624.1"/>
    </source>
</evidence>
<sequence>MDLMGRSTPTRHATVELHIDELILHGFPARDRHRIAAALERELSRLIAQGDLAHLPTNSIQLGHLDAGSFRLDPAAQPSHIGRTVAQRVYGQLSPNVSVTTAPTGGQSHA</sequence>
<dbReference type="Proteomes" id="UP000269669">
    <property type="component" value="Unassembled WGS sequence"/>
</dbReference>
<protein>
    <submittedName>
        <fullName evidence="1">Uncharacterized protein</fullName>
    </submittedName>
</protein>
<comment type="caution">
    <text evidence="1">The sequence shown here is derived from an EMBL/GenBank/DDBJ whole genome shotgun (WGS) entry which is preliminary data.</text>
</comment>
<organism evidence="1 2">
    <name type="scientific">Edaphobacter aggregans</name>
    <dbReference type="NCBI Taxonomy" id="570835"/>
    <lineage>
        <taxon>Bacteria</taxon>
        <taxon>Pseudomonadati</taxon>
        <taxon>Acidobacteriota</taxon>
        <taxon>Terriglobia</taxon>
        <taxon>Terriglobales</taxon>
        <taxon>Acidobacteriaceae</taxon>
        <taxon>Edaphobacter</taxon>
    </lineage>
</organism>